<keyword evidence="3" id="KW-1185">Reference proteome</keyword>
<protein>
    <recommendedName>
        <fullName evidence="1">FAD-binding domain-containing protein</fullName>
    </recommendedName>
</protein>
<accession>A0A554MXK9</accession>
<dbReference type="Pfam" id="PF01494">
    <property type="entry name" value="FAD_binding_3"/>
    <property type="match status" value="1"/>
</dbReference>
<dbReference type="PANTHER" id="PTHR46865">
    <property type="entry name" value="OXIDOREDUCTASE-RELATED"/>
    <property type="match status" value="1"/>
</dbReference>
<proteinExistence type="predicted"/>
<dbReference type="InParanoid" id="A0A554MXK9"/>
<evidence type="ECO:0000313" key="2">
    <source>
        <dbReference type="EMBL" id="TSD09856.1"/>
    </source>
</evidence>
<evidence type="ECO:0000259" key="1">
    <source>
        <dbReference type="Pfam" id="PF01494"/>
    </source>
</evidence>
<dbReference type="Gene3D" id="3.30.9.10">
    <property type="entry name" value="D-Amino Acid Oxidase, subunit A, domain 2"/>
    <property type="match status" value="1"/>
</dbReference>
<organism evidence="2 3">
    <name type="scientific">Haloglomus irregulare</name>
    <dbReference type="NCBI Taxonomy" id="2234134"/>
    <lineage>
        <taxon>Archaea</taxon>
        <taxon>Methanobacteriati</taxon>
        <taxon>Methanobacteriota</taxon>
        <taxon>Stenosarchaea group</taxon>
        <taxon>Halobacteria</taxon>
        <taxon>Halobacteriales</taxon>
        <taxon>Natronomonadaceae</taxon>
        <taxon>Haloglomus</taxon>
    </lineage>
</organism>
<dbReference type="SUPFAM" id="SSF51905">
    <property type="entry name" value="FAD/NAD(P)-binding domain"/>
    <property type="match status" value="1"/>
</dbReference>
<dbReference type="InterPro" id="IPR051704">
    <property type="entry name" value="FAD_aromatic-hydroxylase"/>
</dbReference>
<dbReference type="Gene3D" id="3.50.50.60">
    <property type="entry name" value="FAD/NAD(P)-binding domain"/>
    <property type="match status" value="1"/>
</dbReference>
<dbReference type="EMBL" id="QMDX01000010">
    <property type="protein sequence ID" value="TSD09856.1"/>
    <property type="molecule type" value="Genomic_DNA"/>
</dbReference>
<feature type="domain" description="FAD-binding" evidence="1">
    <location>
        <begin position="130"/>
        <end position="196"/>
    </location>
</feature>
<comment type="caution">
    <text evidence="2">The sequence shown here is derived from an EMBL/GenBank/DDBJ whole genome shotgun (WGS) entry which is preliminary data.</text>
</comment>
<dbReference type="AlphaFoldDB" id="A0A554MXK9"/>
<reference evidence="2 3" key="1">
    <citation type="submission" date="2018-06" db="EMBL/GenBank/DDBJ databases">
        <title>Natronomonas sp. F16-60 a new haloarchaeon isolated from a solar saltern of Isla Cristina, Huelva, Spain.</title>
        <authorList>
            <person name="Duran-Viseras A."/>
            <person name="Sanchez-Porro C."/>
            <person name="Ventosa A."/>
        </authorList>
    </citation>
    <scope>NUCLEOTIDE SEQUENCE [LARGE SCALE GENOMIC DNA]</scope>
    <source>
        <strain evidence="2 3">F16-60</strain>
    </source>
</reference>
<gene>
    <name evidence="2" type="ORF">DP107_14520</name>
</gene>
<sequence>MAASRSSSRTASRSSSTSSSAWTVCTRAHATCYGGSDPAFRGTTSVALPLVHGTSLEEATEVWTEDGTVFRAVPVGDRVAGWITIPTTVPGQAWSDAAALAAKLPDIDWCFPAALEGVDLETAWWGDDFHYRTDCWVEDRVALVGDAAHARHRLTATGTTLAVEDAAALAAELVGRTDPPALGLADYAARRQARLERLGNDLNAEVPLADVESVLAAVRRALLRLG</sequence>
<name>A0A554MXK9_9EURY</name>
<dbReference type="GO" id="GO:0071949">
    <property type="term" value="F:FAD binding"/>
    <property type="evidence" value="ECO:0007669"/>
    <property type="project" value="InterPro"/>
</dbReference>
<dbReference type="Proteomes" id="UP000319894">
    <property type="component" value="Unassembled WGS sequence"/>
</dbReference>
<evidence type="ECO:0000313" key="3">
    <source>
        <dbReference type="Proteomes" id="UP000319894"/>
    </source>
</evidence>
<dbReference type="InterPro" id="IPR036188">
    <property type="entry name" value="FAD/NAD-bd_sf"/>
</dbReference>
<dbReference type="InterPro" id="IPR002938">
    <property type="entry name" value="FAD-bd"/>
</dbReference>